<proteinExistence type="inferred from homology"/>
<dbReference type="Pfam" id="PF03795">
    <property type="entry name" value="YCII"/>
    <property type="match status" value="1"/>
</dbReference>
<dbReference type="RefSeq" id="WP_203919193.1">
    <property type="nucleotide sequence ID" value="NZ_BONZ01000035.1"/>
</dbReference>
<comment type="caution">
    <text evidence="3">The sequence shown here is derived from an EMBL/GenBank/DDBJ whole genome shotgun (WGS) entry which is preliminary data.</text>
</comment>
<evidence type="ECO:0000256" key="1">
    <source>
        <dbReference type="ARBA" id="ARBA00007689"/>
    </source>
</evidence>
<dbReference type="Proteomes" id="UP000642748">
    <property type="component" value="Unassembled WGS sequence"/>
</dbReference>
<evidence type="ECO:0000313" key="3">
    <source>
        <dbReference type="EMBL" id="GIH15566.1"/>
    </source>
</evidence>
<organism evidence="3 4">
    <name type="scientific">Rugosimonospora africana</name>
    <dbReference type="NCBI Taxonomy" id="556532"/>
    <lineage>
        <taxon>Bacteria</taxon>
        <taxon>Bacillati</taxon>
        <taxon>Actinomycetota</taxon>
        <taxon>Actinomycetes</taxon>
        <taxon>Micromonosporales</taxon>
        <taxon>Micromonosporaceae</taxon>
        <taxon>Rugosimonospora</taxon>
    </lineage>
</organism>
<dbReference type="InterPro" id="IPR011008">
    <property type="entry name" value="Dimeric_a/b-barrel"/>
</dbReference>
<keyword evidence="4" id="KW-1185">Reference proteome</keyword>
<evidence type="ECO:0000313" key="4">
    <source>
        <dbReference type="Proteomes" id="UP000642748"/>
    </source>
</evidence>
<comment type="similarity">
    <text evidence="1">Belongs to the YciI family.</text>
</comment>
<protein>
    <recommendedName>
        <fullName evidence="2">YCII-related domain-containing protein</fullName>
    </recommendedName>
</protein>
<evidence type="ECO:0000259" key="2">
    <source>
        <dbReference type="Pfam" id="PF03795"/>
    </source>
</evidence>
<dbReference type="SUPFAM" id="SSF54909">
    <property type="entry name" value="Dimeric alpha+beta barrel"/>
    <property type="match status" value="1"/>
</dbReference>
<dbReference type="PANTHER" id="PTHR35174">
    <property type="entry name" value="BLL7171 PROTEIN-RELATED"/>
    <property type="match status" value="1"/>
</dbReference>
<feature type="domain" description="YCII-related" evidence="2">
    <location>
        <begin position="15"/>
        <end position="114"/>
    </location>
</feature>
<dbReference type="EMBL" id="BONZ01000035">
    <property type="protein sequence ID" value="GIH15566.1"/>
    <property type="molecule type" value="Genomic_DNA"/>
</dbReference>
<reference evidence="3" key="1">
    <citation type="submission" date="2021-01" db="EMBL/GenBank/DDBJ databases">
        <title>Whole genome shotgun sequence of Rugosimonospora africana NBRC 104875.</title>
        <authorList>
            <person name="Komaki H."/>
            <person name="Tamura T."/>
        </authorList>
    </citation>
    <scope>NUCLEOTIDE SEQUENCE</scope>
    <source>
        <strain evidence="3">NBRC 104875</strain>
    </source>
</reference>
<name>A0A8J3VRI9_9ACTN</name>
<dbReference type="AlphaFoldDB" id="A0A8J3VRI9"/>
<dbReference type="Gene3D" id="3.30.70.1060">
    <property type="entry name" value="Dimeric alpha+beta barrel"/>
    <property type="match status" value="1"/>
</dbReference>
<accession>A0A8J3VRI9</accession>
<dbReference type="PANTHER" id="PTHR35174:SF3">
    <property type="entry name" value="BLL7171 PROTEIN"/>
    <property type="match status" value="1"/>
</dbReference>
<sequence>MAKYLILIFGDHRQWEAMSPEQGAAHDAAHAAFSAAAGTAVLGSEELESAPMATTLRANSDGGVTVTDGPFLETKEAVGGYYLIEAATLDDVIALATMLPEVHAGHSGVEIRPVVDHAFDQSGSARLAPRHDPDQS</sequence>
<dbReference type="InterPro" id="IPR005545">
    <property type="entry name" value="YCII"/>
</dbReference>
<gene>
    <name evidence="3" type="ORF">Raf01_37380</name>
</gene>